<feature type="compositionally biased region" description="Basic and acidic residues" evidence="1">
    <location>
        <begin position="413"/>
        <end position="423"/>
    </location>
</feature>
<feature type="compositionally biased region" description="Polar residues" evidence="1">
    <location>
        <begin position="146"/>
        <end position="169"/>
    </location>
</feature>
<dbReference type="AlphaFoldDB" id="A0A365NAT7"/>
<evidence type="ECO:0000256" key="1">
    <source>
        <dbReference type="SAM" id="MobiDB-lite"/>
    </source>
</evidence>
<sequence>MPTADNDVVPAALEQLQSDIDSLKTKLKNISKPSGRSLRSSKTHPTKEDEGVLQTVLPKLDEWLQRIKTLRSNIAVEPNQRIATDMEMGNQSEDAGSVRQQEIRRPSPARASTPAQHAQLSTSANGTTNIEAGEASDDSVDETRVDTTIYSDSAVMTNGQPQDTASPEAQYTEDVSMESAPRADDEPVTVEVSNRGSHACAASRHHPIQPIISTETERHATAGQLLADGGGDQVDAEPAEVQTQLSTDRPGLANSDDASANDNSMDLIPLGPVQQEDTPMSEVEPEVTQQTTITYAVAPNSDDTSANKNDNSMQSITASGPMQQEDSPMSDVEPEVTQQTAITDAVAGANHRRPATPGVAGPSSNSEVGGNSTWSSQHSDTSETLSPTSSTASGTDSIQTRFTTPDSTSMGEQVDKSPIKENDTSIPNDQADESCYERYFIESKDTPTLVRDQLGKDMLRTLDELSKLPNYVNKATLPWITEKASQFNPKDELKPEGDPDVQFNKFEKKDENGIVVSRDDPIKGRKFEWPDFEEDGFVTTRQASRELAQFLSLPGKGVSYLCGITTSILWSSCPLYSGEQLDIEELTRVNEPYTHLGKKWSMTPMHKEDDIFGSVNVGFLGTKLFLRVLTEDTEKFEEWVRGKYKCKPCPQFVRHLNRFFEPKQLEALGIRFELLIQRPGDLIETKTNQYHQVLNLQDSLAISINYLFPGITPNFRDDDNPLEVCNECGLKGLYGRPGFRVKWVDPGVPAPGMNEATVSTKRHKRKAPPEPLDAGARNTRGYADSSETFNKTLRIIRSNAPFFSLPSNPSLDQQHVMKLAAAILSIPAIEQFKGLVSAWRSRNEHIVVSKQDDRLKQCALYVRNANAKTAIGTFLFRHSRALLARLVDEWKAERSLTRLGKKDMADLLRQLEMEHSEFTNSLRDGRMWNDVCGQYPGLLPFIPLNSCPPFHISVQDWKQLGNGLKTLHQLIECDDSKRLSEAGIVLENIVAYDSAVVFKWEQENLDSQSLWGVVESVAD</sequence>
<feature type="region of interest" description="Disordered" evidence="1">
    <location>
        <begin position="227"/>
        <end position="262"/>
    </location>
</feature>
<feature type="region of interest" description="Disordered" evidence="1">
    <location>
        <begin position="297"/>
        <end position="431"/>
    </location>
</feature>
<feature type="compositionally biased region" description="Polar residues" evidence="1">
    <location>
        <begin position="89"/>
        <end position="100"/>
    </location>
</feature>
<evidence type="ECO:0000313" key="3">
    <source>
        <dbReference type="EMBL" id="RBA17919.1"/>
    </source>
</evidence>
<accession>A0A365NAT7</accession>
<organism evidence="3 4">
    <name type="scientific">Gibberella intermedia</name>
    <name type="common">Bulb rot disease fungus</name>
    <name type="synonym">Fusarium proliferatum</name>
    <dbReference type="NCBI Taxonomy" id="948311"/>
    <lineage>
        <taxon>Eukaryota</taxon>
        <taxon>Fungi</taxon>
        <taxon>Dikarya</taxon>
        <taxon>Ascomycota</taxon>
        <taxon>Pezizomycotina</taxon>
        <taxon>Sordariomycetes</taxon>
        <taxon>Hypocreomycetidae</taxon>
        <taxon>Hypocreales</taxon>
        <taxon>Nectriaceae</taxon>
        <taxon>Fusarium</taxon>
        <taxon>Fusarium fujikuroi species complex</taxon>
    </lineage>
</organism>
<feature type="compositionally biased region" description="Low complexity" evidence="1">
    <location>
        <begin position="253"/>
        <end position="262"/>
    </location>
</feature>
<dbReference type="Proteomes" id="UP000251714">
    <property type="component" value="Unassembled WGS sequence"/>
</dbReference>
<dbReference type="Pfam" id="PF02373">
    <property type="entry name" value="JmjC"/>
    <property type="match status" value="1"/>
</dbReference>
<feature type="region of interest" description="Disordered" evidence="1">
    <location>
        <begin position="25"/>
        <end position="52"/>
    </location>
</feature>
<feature type="region of interest" description="Disordered" evidence="1">
    <location>
        <begin position="755"/>
        <end position="783"/>
    </location>
</feature>
<feature type="region of interest" description="Disordered" evidence="1">
    <location>
        <begin position="85"/>
        <end position="184"/>
    </location>
</feature>
<feature type="compositionally biased region" description="Polar residues" evidence="1">
    <location>
        <begin position="301"/>
        <end position="327"/>
    </location>
</feature>
<name>A0A365NAT7_GIBIN</name>
<feature type="compositionally biased region" description="Polar residues" evidence="1">
    <location>
        <begin position="113"/>
        <end position="130"/>
    </location>
</feature>
<proteinExistence type="predicted"/>
<dbReference type="InterPro" id="IPR003347">
    <property type="entry name" value="JmjC_dom"/>
</dbReference>
<dbReference type="PROSITE" id="PS51184">
    <property type="entry name" value="JMJC"/>
    <property type="match status" value="1"/>
</dbReference>
<feature type="domain" description="JmjC" evidence="2">
    <location>
        <begin position="542"/>
        <end position="723"/>
    </location>
</feature>
<evidence type="ECO:0000313" key="4">
    <source>
        <dbReference type="Proteomes" id="UP000251714"/>
    </source>
</evidence>
<feature type="compositionally biased region" description="Polar residues" evidence="1">
    <location>
        <begin position="362"/>
        <end position="411"/>
    </location>
</feature>
<evidence type="ECO:0000259" key="2">
    <source>
        <dbReference type="PROSITE" id="PS51184"/>
    </source>
</evidence>
<dbReference type="SMART" id="SM00558">
    <property type="entry name" value="JmjC"/>
    <property type="match status" value="1"/>
</dbReference>
<protein>
    <recommendedName>
        <fullName evidence="2">JmjC domain-containing protein</fullName>
    </recommendedName>
</protein>
<comment type="caution">
    <text evidence="3">The sequence shown here is derived from an EMBL/GenBank/DDBJ whole genome shotgun (WGS) entry which is preliminary data.</text>
</comment>
<dbReference type="Gene3D" id="2.60.120.650">
    <property type="entry name" value="Cupin"/>
    <property type="match status" value="1"/>
</dbReference>
<dbReference type="EMBL" id="PKMI01000015">
    <property type="protein sequence ID" value="RBA17919.1"/>
    <property type="molecule type" value="Genomic_DNA"/>
</dbReference>
<gene>
    <name evidence="3" type="ORF">FPRO05_10937</name>
</gene>
<reference evidence="3 4" key="1">
    <citation type="submission" date="2017-12" db="EMBL/GenBank/DDBJ databases">
        <title>Genome sequence of the mycotoxigenic crop pathogen Fusarium proliferatum, strain ITEM 2341 from Date Palm.</title>
        <authorList>
            <person name="Almiman B.F."/>
            <person name="Shittu T.A."/>
            <person name="Muthumeenakshi S."/>
            <person name="Baroncelli R."/>
            <person name="Sreenivasaprasada S."/>
        </authorList>
    </citation>
    <scope>NUCLEOTIDE SEQUENCE [LARGE SCALE GENOMIC DNA]</scope>
    <source>
        <strain evidence="3 4">ITEM 2341</strain>
    </source>
</reference>
<dbReference type="SUPFAM" id="SSF51197">
    <property type="entry name" value="Clavaminate synthase-like"/>
    <property type="match status" value="1"/>
</dbReference>